<evidence type="ECO:0000256" key="3">
    <source>
        <dbReference type="ARBA" id="ARBA00023012"/>
    </source>
</evidence>
<dbReference type="GO" id="GO:0000155">
    <property type="term" value="F:phosphorelay sensor kinase activity"/>
    <property type="evidence" value="ECO:0007669"/>
    <property type="project" value="InterPro"/>
</dbReference>
<dbReference type="Gene3D" id="2.130.10.10">
    <property type="entry name" value="YVTN repeat-like/Quinoprotein amine dehydrogenase"/>
    <property type="match status" value="3"/>
</dbReference>
<dbReference type="Gene3D" id="1.20.5.1930">
    <property type="match status" value="1"/>
</dbReference>
<dbReference type="InterPro" id="IPR036890">
    <property type="entry name" value="HATPase_C_sf"/>
</dbReference>
<keyword evidence="4" id="KW-1133">Transmembrane helix</keyword>
<dbReference type="InterPro" id="IPR011110">
    <property type="entry name" value="Reg_prop"/>
</dbReference>
<keyword evidence="1" id="KW-0808">Transferase</keyword>
<protein>
    <submittedName>
        <fullName evidence="6">Signal transduction histidine kinase</fullName>
    </submittedName>
</protein>
<dbReference type="InterPro" id="IPR013783">
    <property type="entry name" value="Ig-like_fold"/>
</dbReference>
<keyword evidence="4" id="KW-0472">Membrane</keyword>
<dbReference type="PANTHER" id="PTHR24421:SF62">
    <property type="entry name" value="SENSORY TRANSDUCTION HISTIDINE KINASE"/>
    <property type="match status" value="1"/>
</dbReference>
<organism evidence="6 7">
    <name type="scientific">Edaphobacter modestus</name>
    <dbReference type="NCBI Taxonomy" id="388466"/>
    <lineage>
        <taxon>Bacteria</taxon>
        <taxon>Pseudomonadati</taxon>
        <taxon>Acidobacteriota</taxon>
        <taxon>Terriglobia</taxon>
        <taxon>Terriglobales</taxon>
        <taxon>Acidobacteriaceae</taxon>
        <taxon>Edaphobacter</taxon>
    </lineage>
</organism>
<dbReference type="InterPro" id="IPR050482">
    <property type="entry name" value="Sensor_HK_TwoCompSys"/>
</dbReference>
<keyword evidence="7" id="KW-1185">Reference proteome</keyword>
<sequence length="965" mass="105523">MQLCRPVRIFVYVCVLLCSKERTSAGLAPKQRVIQYSLTQWGHRDGLPSTTVYAVAQTRDGFLWLGTADGLIRFDGIQFLQVPLLSNGGMAFGRVRALGASRDGALWAGTESGMLVRINGSAMKSITLNLPISSIRERADSLIDVEASNRVFRISPATMQVALTCQFGSVSAPGSDPHPSLSMPLAKDLSGPCDWEAGLTVSPSVLARAHLTLDQIRSVLPDSDGSQWIATRESGVFHIHSHSGEALPEFEQISVTDGLSSDSVWGLFEDREHNLWIGTQNGLNRVRNDKFSTMTRRTGLLSDDIDSLASVGNEVFAGSAAGLNRVTATGAESLLHGSILSLAAGADGTLFAATPRGLTIVKDGRTQIAQLGIHAARITTIAQSSTGEVWFYDQQRGLFRWQPGHVAAKVSIPELRNAVSVIQADARGDVWFGLNTGEIVLYNGAIFRTFVSSDHLIGGLPHSISVNDNGTVWIASERGLAFYNGHRFVSWSRKNGLPGNRVLWAVQGPGDRLWLGYNIGVASVAVRDLSRAATDPKFLVPCDFYDDGDGLHSNPDLHGNTPVVVLPDGRIWLTTSEGLASINPADIRKNPVPPFVHIVQISADDANIDAVKGMTLPPLTHRIEIGYTGLSFKDPRKVTFRYRLLNFDSQWHSASTRRFATYTNLRPGKYRFEVMAANDDGLWSTEPAALDFTVLPAFYQTRWFVALCIASLLLTVILVVRYRIRSVANRLRLRFEERLGDRVRVAQDLHDNLLQDVMGISLQLELADELTPPEAAGKPILGRALQLSESALAQGRGALTTLRATTFSQQDLLRSLKLAVTHLPGDKHRAIRYSTDGEEFQLRAGMGEEIVQIMCEALRNALQHSHGRIDVRLSYTLGGFLAIIKDEGLGISSTILESGVPGHFGLTGMRERAARITASLTIESSRHGTEVRLLVPGRMAYVDHKGDIGIWARLKSGWSRFNRKP</sequence>
<gene>
    <name evidence="6" type="ORF">BDD14_0541</name>
</gene>
<dbReference type="SUPFAM" id="SSF63829">
    <property type="entry name" value="Calcium-dependent phosphotriesterase"/>
    <property type="match status" value="2"/>
</dbReference>
<evidence type="ECO:0000256" key="2">
    <source>
        <dbReference type="ARBA" id="ARBA00022777"/>
    </source>
</evidence>
<evidence type="ECO:0000256" key="4">
    <source>
        <dbReference type="SAM" id="Phobius"/>
    </source>
</evidence>
<dbReference type="Gene3D" id="3.30.565.10">
    <property type="entry name" value="Histidine kinase-like ATPase, C-terminal domain"/>
    <property type="match status" value="1"/>
</dbReference>
<dbReference type="Pfam" id="PF07730">
    <property type="entry name" value="HisKA_3"/>
    <property type="match status" value="1"/>
</dbReference>
<dbReference type="EMBL" id="SHKW01000001">
    <property type="protein sequence ID" value="RZU39191.1"/>
    <property type="molecule type" value="Genomic_DNA"/>
</dbReference>
<reference evidence="6 7" key="1">
    <citation type="submission" date="2019-02" db="EMBL/GenBank/DDBJ databases">
        <title>Genomic Encyclopedia of Archaeal and Bacterial Type Strains, Phase II (KMG-II): from individual species to whole genera.</title>
        <authorList>
            <person name="Goeker M."/>
        </authorList>
    </citation>
    <scope>NUCLEOTIDE SEQUENCE [LARGE SCALE GENOMIC DNA]</scope>
    <source>
        <strain evidence="6 7">DSM 18101</strain>
    </source>
</reference>
<evidence type="ECO:0000259" key="5">
    <source>
        <dbReference type="SMART" id="SM00387"/>
    </source>
</evidence>
<dbReference type="OrthoDB" id="98941at2"/>
<dbReference type="Pfam" id="PF07495">
    <property type="entry name" value="Y_Y_Y"/>
    <property type="match status" value="1"/>
</dbReference>
<dbReference type="Pfam" id="PF07494">
    <property type="entry name" value="Reg_prop"/>
    <property type="match status" value="2"/>
</dbReference>
<dbReference type="SMART" id="SM00387">
    <property type="entry name" value="HATPase_c"/>
    <property type="match status" value="1"/>
</dbReference>
<dbReference type="SUPFAM" id="SSF55874">
    <property type="entry name" value="ATPase domain of HSP90 chaperone/DNA topoisomerase II/histidine kinase"/>
    <property type="match status" value="1"/>
</dbReference>
<dbReference type="PANTHER" id="PTHR24421">
    <property type="entry name" value="NITRATE/NITRITE SENSOR PROTEIN NARX-RELATED"/>
    <property type="match status" value="1"/>
</dbReference>
<dbReference type="InterPro" id="IPR015943">
    <property type="entry name" value="WD40/YVTN_repeat-like_dom_sf"/>
</dbReference>
<dbReference type="CDD" id="cd16917">
    <property type="entry name" value="HATPase_UhpB-NarQ-NarX-like"/>
    <property type="match status" value="1"/>
</dbReference>
<dbReference type="GO" id="GO:0016020">
    <property type="term" value="C:membrane"/>
    <property type="evidence" value="ECO:0007669"/>
    <property type="project" value="InterPro"/>
</dbReference>
<keyword evidence="4" id="KW-0812">Transmembrane</keyword>
<dbReference type="Pfam" id="PF02518">
    <property type="entry name" value="HATPase_c"/>
    <property type="match status" value="1"/>
</dbReference>
<proteinExistence type="predicted"/>
<dbReference type="GO" id="GO:0046983">
    <property type="term" value="F:protein dimerization activity"/>
    <property type="evidence" value="ECO:0007669"/>
    <property type="project" value="InterPro"/>
</dbReference>
<name>A0A4Q7YQM4_9BACT</name>
<evidence type="ECO:0000313" key="6">
    <source>
        <dbReference type="EMBL" id="RZU39191.1"/>
    </source>
</evidence>
<evidence type="ECO:0000256" key="1">
    <source>
        <dbReference type="ARBA" id="ARBA00022679"/>
    </source>
</evidence>
<dbReference type="Proteomes" id="UP000292958">
    <property type="component" value="Unassembled WGS sequence"/>
</dbReference>
<feature type="transmembrane region" description="Helical" evidence="4">
    <location>
        <begin position="703"/>
        <end position="724"/>
    </location>
</feature>
<dbReference type="InterPro" id="IPR011123">
    <property type="entry name" value="Y_Y_Y"/>
</dbReference>
<dbReference type="InterPro" id="IPR003594">
    <property type="entry name" value="HATPase_dom"/>
</dbReference>
<dbReference type="AlphaFoldDB" id="A0A4Q7YQM4"/>
<comment type="caution">
    <text evidence="6">The sequence shown here is derived from an EMBL/GenBank/DDBJ whole genome shotgun (WGS) entry which is preliminary data.</text>
</comment>
<keyword evidence="3" id="KW-0902">Two-component regulatory system</keyword>
<accession>A0A4Q7YQM4</accession>
<feature type="domain" description="Histidine kinase/HSP90-like ATPase" evidence="5">
    <location>
        <begin position="845"/>
        <end position="939"/>
    </location>
</feature>
<dbReference type="InterPro" id="IPR011712">
    <property type="entry name" value="Sig_transdc_His_kin_sub3_dim/P"/>
</dbReference>
<evidence type="ECO:0000313" key="7">
    <source>
        <dbReference type="Proteomes" id="UP000292958"/>
    </source>
</evidence>
<dbReference type="Gene3D" id="2.60.40.10">
    <property type="entry name" value="Immunoglobulins"/>
    <property type="match status" value="1"/>
</dbReference>
<keyword evidence="2 6" id="KW-0418">Kinase</keyword>